<name>A0A8H5CZP7_9AGAR</name>
<dbReference type="OrthoDB" id="3002550at2759"/>
<evidence type="ECO:0000256" key="5">
    <source>
        <dbReference type="PROSITE-ProRule" id="PRU00042"/>
    </source>
</evidence>
<keyword evidence="3 5" id="KW-0863">Zinc-finger</keyword>
<protein>
    <recommendedName>
        <fullName evidence="7">C2H2-type domain-containing protein</fullName>
    </recommendedName>
</protein>
<feature type="region of interest" description="Disordered" evidence="6">
    <location>
        <begin position="85"/>
        <end position="106"/>
    </location>
</feature>
<dbReference type="GO" id="GO:0000978">
    <property type="term" value="F:RNA polymerase II cis-regulatory region sequence-specific DNA binding"/>
    <property type="evidence" value="ECO:0007669"/>
    <property type="project" value="TreeGrafter"/>
</dbReference>
<evidence type="ECO:0000256" key="4">
    <source>
        <dbReference type="ARBA" id="ARBA00022833"/>
    </source>
</evidence>
<keyword evidence="4" id="KW-0862">Zinc</keyword>
<evidence type="ECO:0000259" key="7">
    <source>
        <dbReference type="PROSITE" id="PS50157"/>
    </source>
</evidence>
<sequence>MSTAVLPRFAELFKDFNMDTENLVLPPLRTFPESYSRDTTLPSLRDVRSHGQPGPSASRSYLAPNFSDSASEVSSPCYAHSFMDRDTYSRDSSPSEESLDMDTDLEGSQDQYPLQMIMFDSPGQKGKKGTVSGNPKPKKVKYHFCEICQKPFPRPSGLRAHMNMHTKEKPYECGFPGCSKRFSVSSNAKRHLRTHGVGLSPSDEPSPLPYVVDFEEPMVVATDSDDTVGSAPEPMSLRWMPPGAGSRRSNRSQPRTDPV</sequence>
<dbReference type="EMBL" id="JAACJO010000015">
    <property type="protein sequence ID" value="KAF5350093.1"/>
    <property type="molecule type" value="Genomic_DNA"/>
</dbReference>
<keyword evidence="1" id="KW-0479">Metal-binding</keyword>
<dbReference type="AlphaFoldDB" id="A0A8H5CZP7"/>
<evidence type="ECO:0000256" key="1">
    <source>
        <dbReference type="ARBA" id="ARBA00022723"/>
    </source>
</evidence>
<dbReference type="GO" id="GO:0008270">
    <property type="term" value="F:zinc ion binding"/>
    <property type="evidence" value="ECO:0007669"/>
    <property type="project" value="UniProtKB-KW"/>
</dbReference>
<dbReference type="InterPro" id="IPR036236">
    <property type="entry name" value="Znf_C2H2_sf"/>
</dbReference>
<dbReference type="PROSITE" id="PS50157">
    <property type="entry name" value="ZINC_FINGER_C2H2_2"/>
    <property type="match status" value="2"/>
</dbReference>
<evidence type="ECO:0000256" key="3">
    <source>
        <dbReference type="ARBA" id="ARBA00022771"/>
    </source>
</evidence>
<accession>A0A8H5CZP7</accession>
<evidence type="ECO:0000313" key="8">
    <source>
        <dbReference type="EMBL" id="KAF5350093.1"/>
    </source>
</evidence>
<feature type="domain" description="C2H2-type" evidence="7">
    <location>
        <begin position="171"/>
        <end position="195"/>
    </location>
</feature>
<comment type="caution">
    <text evidence="8">The sequence shown here is derived from an EMBL/GenBank/DDBJ whole genome shotgun (WGS) entry which is preliminary data.</text>
</comment>
<dbReference type="FunFam" id="3.30.160.60:FF:000125">
    <property type="entry name" value="Putative zinc finger protein 143"/>
    <property type="match status" value="1"/>
</dbReference>
<evidence type="ECO:0000256" key="6">
    <source>
        <dbReference type="SAM" id="MobiDB-lite"/>
    </source>
</evidence>
<evidence type="ECO:0000256" key="2">
    <source>
        <dbReference type="ARBA" id="ARBA00022737"/>
    </source>
</evidence>
<feature type="domain" description="C2H2-type" evidence="7">
    <location>
        <begin position="143"/>
        <end position="170"/>
    </location>
</feature>
<feature type="region of interest" description="Disordered" evidence="6">
    <location>
        <begin position="222"/>
        <end position="259"/>
    </location>
</feature>
<dbReference type="Gene3D" id="3.30.160.60">
    <property type="entry name" value="Classic Zinc Finger"/>
    <property type="match status" value="2"/>
</dbReference>
<feature type="region of interest" description="Disordered" evidence="6">
    <location>
        <begin position="32"/>
        <end position="63"/>
    </location>
</feature>
<dbReference type="PROSITE" id="PS00028">
    <property type="entry name" value="ZINC_FINGER_C2H2_1"/>
    <property type="match status" value="2"/>
</dbReference>
<gene>
    <name evidence="8" type="ORF">D9756_009160</name>
</gene>
<organism evidence="8 9">
    <name type="scientific">Leucocoprinus leucothites</name>
    <dbReference type="NCBI Taxonomy" id="201217"/>
    <lineage>
        <taxon>Eukaryota</taxon>
        <taxon>Fungi</taxon>
        <taxon>Dikarya</taxon>
        <taxon>Basidiomycota</taxon>
        <taxon>Agaricomycotina</taxon>
        <taxon>Agaricomycetes</taxon>
        <taxon>Agaricomycetidae</taxon>
        <taxon>Agaricales</taxon>
        <taxon>Agaricineae</taxon>
        <taxon>Agaricaceae</taxon>
        <taxon>Leucocoprinus</taxon>
    </lineage>
</organism>
<dbReference type="PANTHER" id="PTHR23235">
    <property type="entry name" value="KRUEPPEL-LIKE TRANSCRIPTION FACTOR"/>
    <property type="match status" value="1"/>
</dbReference>
<dbReference type="GO" id="GO:0000981">
    <property type="term" value="F:DNA-binding transcription factor activity, RNA polymerase II-specific"/>
    <property type="evidence" value="ECO:0007669"/>
    <property type="project" value="UniProtKB-ARBA"/>
</dbReference>
<reference evidence="8 9" key="1">
    <citation type="journal article" date="2020" name="ISME J.">
        <title>Uncovering the hidden diversity of litter-decomposition mechanisms in mushroom-forming fungi.</title>
        <authorList>
            <person name="Floudas D."/>
            <person name="Bentzer J."/>
            <person name="Ahren D."/>
            <person name="Johansson T."/>
            <person name="Persson P."/>
            <person name="Tunlid A."/>
        </authorList>
    </citation>
    <scope>NUCLEOTIDE SEQUENCE [LARGE SCALE GENOMIC DNA]</scope>
    <source>
        <strain evidence="8 9">CBS 146.42</strain>
    </source>
</reference>
<dbReference type="SMART" id="SM00355">
    <property type="entry name" value="ZnF_C2H2"/>
    <property type="match status" value="2"/>
</dbReference>
<evidence type="ECO:0000313" key="9">
    <source>
        <dbReference type="Proteomes" id="UP000559027"/>
    </source>
</evidence>
<dbReference type="InterPro" id="IPR013087">
    <property type="entry name" value="Znf_C2H2_type"/>
</dbReference>
<dbReference type="SUPFAM" id="SSF57667">
    <property type="entry name" value="beta-beta-alpha zinc fingers"/>
    <property type="match status" value="1"/>
</dbReference>
<dbReference type="PANTHER" id="PTHR23235:SF120">
    <property type="entry name" value="KRUPPEL-LIKE FACTOR 15"/>
    <property type="match status" value="1"/>
</dbReference>
<proteinExistence type="predicted"/>
<keyword evidence="9" id="KW-1185">Reference proteome</keyword>
<dbReference type="Proteomes" id="UP000559027">
    <property type="component" value="Unassembled WGS sequence"/>
</dbReference>
<feature type="compositionally biased region" description="Acidic residues" evidence="6">
    <location>
        <begin position="97"/>
        <end position="106"/>
    </location>
</feature>
<keyword evidence="2" id="KW-0677">Repeat</keyword>
<dbReference type="Pfam" id="PF00096">
    <property type="entry name" value="zf-C2H2"/>
    <property type="match status" value="2"/>
</dbReference>